<dbReference type="EMBL" id="CAESAE010000011">
    <property type="protein sequence ID" value="CAB4344818.1"/>
    <property type="molecule type" value="Genomic_DNA"/>
</dbReference>
<dbReference type="EMBL" id="CAEZZW010000010">
    <property type="protein sequence ID" value="CAB4788564.1"/>
    <property type="molecule type" value="Genomic_DNA"/>
</dbReference>
<dbReference type="PANTHER" id="PTHR46401:SF2">
    <property type="entry name" value="GLYCOSYLTRANSFERASE WBBK-RELATED"/>
    <property type="match status" value="1"/>
</dbReference>
<dbReference type="EMBL" id="CAFBNH010000011">
    <property type="protein sequence ID" value="CAB4954499.1"/>
    <property type="molecule type" value="Genomic_DNA"/>
</dbReference>
<dbReference type="EMBL" id="CAFBQX010000007">
    <property type="protein sequence ID" value="CAB5074393.1"/>
    <property type="molecule type" value="Genomic_DNA"/>
</dbReference>
<dbReference type="Pfam" id="PF13439">
    <property type="entry name" value="Glyco_transf_4"/>
    <property type="match status" value="1"/>
</dbReference>
<sequence length="419" mass="47089">MHIVFNGVVEDSRVLKCAWSLGNAGWDVLVCGARPNLHDDSLRIGYSRIDRVHLKIVVKQMGIAKILRALKYYRRRFVIKYMPAREPVIPNFSRSFATLKPIALSLKPHVIHAHDYTALPVAGALVEYLATQGHITKLVYDAHEYVPGVSHLNQPLRNVYTREEKKYAAKSAAILSVSEGMSELLIPHLEITQRPELVANDPLFDGQQPSTRNIRTDCKIDSQVPLLVYSGAVAPQRGLATVLRALPSLPGVHLALIANPKNQTVIDLQNQFSEVKDRFHVLPYVPNSELVSYLSLADIGLIPIHHKLNHEISLITKFGEYMQAKLPIVVSDVKTMGAEVRRLGNGEVFVAEDVDDFTQVVKKVLANRHRYQSVYTDAVLQERSWERQAENLVRIYNRIATVSPLPRQHLPFNVVSAAH</sequence>
<evidence type="ECO:0000259" key="2">
    <source>
        <dbReference type="Pfam" id="PF00534"/>
    </source>
</evidence>
<evidence type="ECO:0000313" key="4">
    <source>
        <dbReference type="EMBL" id="CAB4344818.1"/>
    </source>
</evidence>
<dbReference type="GO" id="GO:0016757">
    <property type="term" value="F:glycosyltransferase activity"/>
    <property type="evidence" value="ECO:0007669"/>
    <property type="project" value="InterPro"/>
</dbReference>
<evidence type="ECO:0000313" key="9">
    <source>
        <dbReference type="EMBL" id="CAB4954499.1"/>
    </source>
</evidence>
<keyword evidence="1" id="KW-0808">Transferase</keyword>
<evidence type="ECO:0000313" key="5">
    <source>
        <dbReference type="EMBL" id="CAB4732348.1"/>
    </source>
</evidence>
<dbReference type="EMBL" id="CAFABH010000019">
    <property type="protein sequence ID" value="CAB4831296.1"/>
    <property type="molecule type" value="Genomic_DNA"/>
</dbReference>
<dbReference type="Gene3D" id="3.40.50.2000">
    <property type="entry name" value="Glycogen Phosphorylase B"/>
    <property type="match status" value="2"/>
</dbReference>
<evidence type="ECO:0000313" key="8">
    <source>
        <dbReference type="EMBL" id="CAB4870401.1"/>
    </source>
</evidence>
<dbReference type="SUPFAM" id="SSF53756">
    <property type="entry name" value="UDP-Glycosyltransferase/glycogen phosphorylase"/>
    <property type="match status" value="1"/>
</dbReference>
<evidence type="ECO:0000313" key="10">
    <source>
        <dbReference type="EMBL" id="CAB4985812.1"/>
    </source>
</evidence>
<dbReference type="InterPro" id="IPR028098">
    <property type="entry name" value="Glyco_trans_4-like_N"/>
</dbReference>
<protein>
    <submittedName>
        <fullName evidence="4">Unannotated protein</fullName>
    </submittedName>
</protein>
<dbReference type="PANTHER" id="PTHR46401">
    <property type="entry name" value="GLYCOSYLTRANSFERASE WBBK-RELATED"/>
    <property type="match status" value="1"/>
</dbReference>
<proteinExistence type="predicted"/>
<dbReference type="EMBL" id="CAFBOC010000021">
    <property type="protein sequence ID" value="CAB4985812.1"/>
    <property type="molecule type" value="Genomic_DNA"/>
</dbReference>
<dbReference type="GO" id="GO:0009103">
    <property type="term" value="P:lipopolysaccharide biosynthetic process"/>
    <property type="evidence" value="ECO:0007669"/>
    <property type="project" value="TreeGrafter"/>
</dbReference>
<evidence type="ECO:0000313" key="7">
    <source>
        <dbReference type="EMBL" id="CAB4831296.1"/>
    </source>
</evidence>
<dbReference type="AlphaFoldDB" id="A0A6J5ZTP2"/>
<evidence type="ECO:0000259" key="3">
    <source>
        <dbReference type="Pfam" id="PF13439"/>
    </source>
</evidence>
<organism evidence="4">
    <name type="scientific">freshwater metagenome</name>
    <dbReference type="NCBI Taxonomy" id="449393"/>
    <lineage>
        <taxon>unclassified sequences</taxon>
        <taxon>metagenomes</taxon>
        <taxon>ecological metagenomes</taxon>
    </lineage>
</organism>
<evidence type="ECO:0000313" key="11">
    <source>
        <dbReference type="EMBL" id="CAB5074393.1"/>
    </source>
</evidence>
<dbReference type="EMBL" id="CAEZYM010000015">
    <property type="protein sequence ID" value="CAB4732348.1"/>
    <property type="molecule type" value="Genomic_DNA"/>
</dbReference>
<reference evidence="4" key="1">
    <citation type="submission" date="2020-05" db="EMBL/GenBank/DDBJ databases">
        <authorList>
            <person name="Chiriac C."/>
            <person name="Salcher M."/>
            <person name="Ghai R."/>
            <person name="Kavagutti S V."/>
        </authorList>
    </citation>
    <scope>NUCLEOTIDE SEQUENCE</scope>
</reference>
<name>A0A6J5ZTP2_9ZZZZ</name>
<gene>
    <name evidence="5" type="ORF">UFOPK2718_01340</name>
    <name evidence="6" type="ORF">UFOPK2936_01477</name>
    <name evidence="7" type="ORF">UFOPK3174_01121</name>
    <name evidence="8" type="ORF">UFOPK3328_01021</name>
    <name evidence="9" type="ORF">UFOPK3779_01452</name>
    <name evidence="10" type="ORF">UFOPK3913_01459</name>
    <name evidence="4" type="ORF">UFOPK4107_01459</name>
    <name evidence="11" type="ORF">UFOPK4403_01088</name>
</gene>
<feature type="domain" description="Glycosyl transferase family 1" evidence="2">
    <location>
        <begin position="213"/>
        <end position="372"/>
    </location>
</feature>
<feature type="domain" description="Glycosyltransferase subfamily 4-like N-terminal" evidence="3">
    <location>
        <begin position="74"/>
        <end position="198"/>
    </location>
</feature>
<dbReference type="InterPro" id="IPR001296">
    <property type="entry name" value="Glyco_trans_1"/>
</dbReference>
<accession>A0A6J5ZTP2</accession>
<dbReference type="Pfam" id="PF00534">
    <property type="entry name" value="Glycos_transf_1"/>
    <property type="match status" value="1"/>
</dbReference>
<evidence type="ECO:0000256" key="1">
    <source>
        <dbReference type="ARBA" id="ARBA00022679"/>
    </source>
</evidence>
<dbReference type="EMBL" id="CAFBLD010000006">
    <property type="protein sequence ID" value="CAB4870401.1"/>
    <property type="molecule type" value="Genomic_DNA"/>
</dbReference>
<evidence type="ECO:0000313" key="6">
    <source>
        <dbReference type="EMBL" id="CAB4788564.1"/>
    </source>
</evidence>